<dbReference type="EMBL" id="CAJOBH010003714">
    <property type="protein sequence ID" value="CAF3963181.1"/>
    <property type="molecule type" value="Genomic_DNA"/>
</dbReference>
<name>A0A8S2MMT9_9BILA</name>
<dbReference type="AlphaFoldDB" id="A0A8S2MMT9"/>
<protein>
    <submittedName>
        <fullName evidence="2">Uncharacterized protein</fullName>
    </submittedName>
</protein>
<accession>A0A8S2MMT9</accession>
<proteinExistence type="predicted"/>
<feature type="region of interest" description="Disordered" evidence="1">
    <location>
        <begin position="1"/>
        <end position="21"/>
    </location>
</feature>
<organism evidence="2 3">
    <name type="scientific">Rotaria magnacalcarata</name>
    <dbReference type="NCBI Taxonomy" id="392030"/>
    <lineage>
        <taxon>Eukaryota</taxon>
        <taxon>Metazoa</taxon>
        <taxon>Spiralia</taxon>
        <taxon>Gnathifera</taxon>
        <taxon>Rotifera</taxon>
        <taxon>Eurotatoria</taxon>
        <taxon>Bdelloidea</taxon>
        <taxon>Philodinida</taxon>
        <taxon>Philodinidae</taxon>
        <taxon>Rotaria</taxon>
    </lineage>
</organism>
<sequence>RRRNINVASQPFLNGSPMTKNNYNDMYSQSQNLTTRGVSRRGYQEIIYEKDQPKKQRKYYLRPRPTEVFIDSDDEDKQQQMQYVKLIKHRTTSQDVLPRRDPSPKYIMIRTKSNSQPVYAFTSKMPAIKNNRRVVYEVPTKNR</sequence>
<gene>
    <name evidence="2" type="ORF">BYL167_LOCUS11659</name>
</gene>
<evidence type="ECO:0000313" key="2">
    <source>
        <dbReference type="EMBL" id="CAF3963181.1"/>
    </source>
</evidence>
<reference evidence="2" key="1">
    <citation type="submission" date="2021-02" db="EMBL/GenBank/DDBJ databases">
        <authorList>
            <person name="Nowell W R."/>
        </authorList>
    </citation>
    <scope>NUCLEOTIDE SEQUENCE</scope>
</reference>
<evidence type="ECO:0000313" key="3">
    <source>
        <dbReference type="Proteomes" id="UP000681967"/>
    </source>
</evidence>
<feature type="non-terminal residue" evidence="2">
    <location>
        <position position="1"/>
    </location>
</feature>
<dbReference type="Proteomes" id="UP000681967">
    <property type="component" value="Unassembled WGS sequence"/>
</dbReference>
<comment type="caution">
    <text evidence="2">The sequence shown here is derived from an EMBL/GenBank/DDBJ whole genome shotgun (WGS) entry which is preliminary data.</text>
</comment>
<evidence type="ECO:0000256" key="1">
    <source>
        <dbReference type="SAM" id="MobiDB-lite"/>
    </source>
</evidence>